<reference evidence="3" key="1">
    <citation type="submission" date="2024-06" db="EMBL/GenBank/DDBJ databases">
        <authorList>
            <person name="Ryan C."/>
        </authorList>
    </citation>
    <scope>NUCLEOTIDE SEQUENCE [LARGE SCALE GENOMIC DNA]</scope>
</reference>
<evidence type="ECO:0000256" key="1">
    <source>
        <dbReference type="SAM" id="MobiDB-lite"/>
    </source>
</evidence>
<accession>A0ABC9AG00</accession>
<dbReference type="EMBL" id="OZ075130">
    <property type="protein sequence ID" value="CAL4978795.1"/>
    <property type="molecule type" value="Genomic_DNA"/>
</dbReference>
<reference evidence="2 3" key="2">
    <citation type="submission" date="2024-10" db="EMBL/GenBank/DDBJ databases">
        <authorList>
            <person name="Ryan C."/>
        </authorList>
    </citation>
    <scope>NUCLEOTIDE SEQUENCE [LARGE SCALE GENOMIC DNA]</scope>
</reference>
<dbReference type="PANTHER" id="PTHR33085:SF42">
    <property type="entry name" value="DUF1618 DOMAIN-CONTAINING PROTEIN"/>
    <property type="match status" value="1"/>
</dbReference>
<proteinExistence type="predicted"/>
<dbReference type="PANTHER" id="PTHR33085">
    <property type="entry name" value="OS12G0113100 PROTEIN-RELATED"/>
    <property type="match status" value="1"/>
</dbReference>
<evidence type="ECO:0000313" key="3">
    <source>
        <dbReference type="Proteomes" id="UP001497457"/>
    </source>
</evidence>
<organism evidence="2 3">
    <name type="scientific">Urochloa decumbens</name>
    <dbReference type="NCBI Taxonomy" id="240449"/>
    <lineage>
        <taxon>Eukaryota</taxon>
        <taxon>Viridiplantae</taxon>
        <taxon>Streptophyta</taxon>
        <taxon>Embryophyta</taxon>
        <taxon>Tracheophyta</taxon>
        <taxon>Spermatophyta</taxon>
        <taxon>Magnoliopsida</taxon>
        <taxon>Liliopsida</taxon>
        <taxon>Poales</taxon>
        <taxon>Poaceae</taxon>
        <taxon>PACMAD clade</taxon>
        <taxon>Panicoideae</taxon>
        <taxon>Panicodae</taxon>
        <taxon>Paniceae</taxon>
        <taxon>Melinidinae</taxon>
        <taxon>Urochloa</taxon>
    </lineage>
</organism>
<protein>
    <submittedName>
        <fullName evidence="2">Uncharacterized protein</fullName>
    </submittedName>
</protein>
<keyword evidence="3" id="KW-1185">Reference proteome</keyword>
<name>A0ABC9AG00_9POAL</name>
<feature type="region of interest" description="Disordered" evidence="1">
    <location>
        <begin position="1"/>
        <end position="21"/>
    </location>
</feature>
<dbReference type="InterPro" id="IPR012871">
    <property type="entry name" value="DUF1668_ORYSA"/>
</dbReference>
<evidence type="ECO:0000313" key="2">
    <source>
        <dbReference type="EMBL" id="CAL4978795.1"/>
    </source>
</evidence>
<dbReference type="Pfam" id="PF07893">
    <property type="entry name" value="DUF1668"/>
    <property type="match status" value="1"/>
</dbReference>
<dbReference type="AlphaFoldDB" id="A0ABC9AG00"/>
<feature type="compositionally biased region" description="Basic and acidic residues" evidence="1">
    <location>
        <begin position="7"/>
        <end position="16"/>
    </location>
</feature>
<dbReference type="Proteomes" id="UP001497457">
    <property type="component" value="Chromosome 20rd"/>
</dbReference>
<sequence>MPLSKQSRGEPHDAPRTSKPRRQQRLYLMFDDWELGYSIRELNMWNAGAEQRRLPPPFIRLEAIHGRPEFFASVGTKILMTNPDPKYDALAPIGILPIIDVRSRGVNLAPGELYPEHPIYIPVGDSKLFALDINTFKMLSMKPLCPPLMEIEYSDRSMEWSWHDLPMPTFERMDVTSYAVDADGGTILTSTNCATFAFDIANSKWKQPSNCSLPFSGRANFVPGLNVFVGLPKDVDYFGHLCFCRLLGDDKHDVWFSKENLSSKDPDESHVGFSLVYLGEMRFCLVECVSKGEAEAEKWLEEWGKGKLHQAAELEKWEPCPLISSRCVLTTLSLSSGMNGNLTAAKTAVQCYKVPVEASYNVNPVAFWL</sequence>
<gene>
    <name evidence="2" type="ORF">URODEC1_LOCUS54952</name>
</gene>